<dbReference type="InterPro" id="IPR050196">
    <property type="entry name" value="Cytochrome_P450_Monoox"/>
</dbReference>
<dbReference type="PRINTS" id="PR00463">
    <property type="entry name" value="EP450I"/>
</dbReference>
<evidence type="ECO:0000256" key="1">
    <source>
        <dbReference type="ARBA" id="ARBA00010617"/>
    </source>
</evidence>
<evidence type="ECO:0000256" key="6">
    <source>
        <dbReference type="ARBA" id="ARBA00023033"/>
    </source>
</evidence>
<dbReference type="Pfam" id="PF00067">
    <property type="entry name" value="p450"/>
    <property type="match status" value="1"/>
</dbReference>
<keyword evidence="6 8" id="KW-0503">Monooxygenase</keyword>
<feature type="binding site" description="axial binding residue" evidence="7">
    <location>
        <position position="479"/>
    </location>
    <ligand>
        <name>heme</name>
        <dbReference type="ChEBI" id="CHEBI:30413"/>
    </ligand>
    <ligandPart>
        <name>Fe</name>
        <dbReference type="ChEBI" id="CHEBI:18248"/>
    </ligandPart>
</feature>
<keyword evidence="5 7" id="KW-0408">Iron</keyword>
<keyword evidence="3 7" id="KW-0479">Metal-binding</keyword>
<dbReference type="InterPro" id="IPR002401">
    <property type="entry name" value="Cyt_P450_E_grp-I"/>
</dbReference>
<dbReference type="PANTHER" id="PTHR24291">
    <property type="entry name" value="CYTOCHROME P450 FAMILY 4"/>
    <property type="match status" value="1"/>
</dbReference>
<comment type="caution">
    <text evidence="9">The sequence shown here is derived from an EMBL/GenBank/DDBJ whole genome shotgun (WGS) entry which is preliminary data.</text>
</comment>
<dbReference type="Gene3D" id="1.10.630.10">
    <property type="entry name" value="Cytochrome P450"/>
    <property type="match status" value="1"/>
</dbReference>
<evidence type="ECO:0000256" key="3">
    <source>
        <dbReference type="ARBA" id="ARBA00022723"/>
    </source>
</evidence>
<dbReference type="GO" id="GO:0004497">
    <property type="term" value="F:monooxygenase activity"/>
    <property type="evidence" value="ECO:0007669"/>
    <property type="project" value="UniProtKB-KW"/>
</dbReference>
<reference evidence="9 10" key="1">
    <citation type="submission" date="2019-12" db="EMBL/GenBank/DDBJ databases">
        <title>Nocardia sp. nov. ET3-3 isolated from soil.</title>
        <authorList>
            <person name="Kanchanasin P."/>
            <person name="Tanasupawat S."/>
            <person name="Yuki M."/>
            <person name="Kudo T."/>
        </authorList>
    </citation>
    <scope>NUCLEOTIDE SEQUENCE [LARGE SCALE GENOMIC DNA]</scope>
    <source>
        <strain evidence="9 10">ET3-3</strain>
    </source>
</reference>
<dbReference type="PANTHER" id="PTHR24291:SF50">
    <property type="entry name" value="BIFUNCTIONAL ALBAFLAVENONE MONOOXYGENASE_TERPENE SYNTHASE"/>
    <property type="match status" value="1"/>
</dbReference>
<evidence type="ECO:0000313" key="10">
    <source>
        <dbReference type="Proteomes" id="UP000466794"/>
    </source>
</evidence>
<gene>
    <name evidence="9" type="ORF">GPX89_09735</name>
</gene>
<organism evidence="9 10">
    <name type="scientific">Nocardia terrae</name>
    <dbReference type="NCBI Taxonomy" id="2675851"/>
    <lineage>
        <taxon>Bacteria</taxon>
        <taxon>Bacillati</taxon>
        <taxon>Actinomycetota</taxon>
        <taxon>Actinomycetes</taxon>
        <taxon>Mycobacteriales</taxon>
        <taxon>Nocardiaceae</taxon>
        <taxon>Nocardia</taxon>
    </lineage>
</organism>
<dbReference type="GO" id="GO:0016705">
    <property type="term" value="F:oxidoreductase activity, acting on paired donors, with incorporation or reduction of molecular oxygen"/>
    <property type="evidence" value="ECO:0007669"/>
    <property type="project" value="InterPro"/>
</dbReference>
<sequence>MMSDRSRRVADGLTAGVGNDSRTMIPLRSKGFQTQFSVRVPSASTHKLCVDARAARTLYQWATPGTSDATSTGPQYIWGAMRSKQAVSDAGSQAGIPTVGWLRLLGRAIRARSHLEALTSIPAHGDLVRVGLGNAGTYVACTPELVRELLCNDADFGKGGSFTERAEEVVGKNSLTTADRENHRRQRRLVQPAFHKQRLPGYTALMSDEIAALFERFQERAEIDLTVETNTLVAKILAASMFQHEASGDEIGRVIEDIDTLVSIAPARMVSPAMLNRLPTPYNRRYWEARGRLRSLMAAAAEAADRDEISDVVGNLVAILLSTRVDGMSLDHTEIVDQLTLMQIAGVDTTASTLAWALYLVSTHPQVEQRLHAEVDSVLTDGRVATFADMPLLPYTWKVFAETLRMRPAVWFATRTAVTDARLGGHIIPAGSEVAFSPYMLHHRPDLWQRPWRFEPDRFDFGKPPTDIWIPFGGGARRCIGEHFAMAEGVLAVASFAARWRLRPVAGVTSRDPKPRLAASLRPPRLPMTLCERTGRFRTPDGSVARGTA</sequence>
<dbReference type="InterPro" id="IPR001128">
    <property type="entry name" value="Cyt_P450"/>
</dbReference>
<comment type="similarity">
    <text evidence="1 8">Belongs to the cytochrome P450 family.</text>
</comment>
<evidence type="ECO:0000256" key="4">
    <source>
        <dbReference type="ARBA" id="ARBA00023002"/>
    </source>
</evidence>
<dbReference type="AlphaFoldDB" id="A0A7K1UT39"/>
<evidence type="ECO:0000256" key="5">
    <source>
        <dbReference type="ARBA" id="ARBA00023004"/>
    </source>
</evidence>
<dbReference type="Proteomes" id="UP000466794">
    <property type="component" value="Unassembled WGS sequence"/>
</dbReference>
<dbReference type="EMBL" id="WRPP01000002">
    <property type="protein sequence ID" value="MVU77526.1"/>
    <property type="molecule type" value="Genomic_DNA"/>
</dbReference>
<evidence type="ECO:0000256" key="7">
    <source>
        <dbReference type="PIRSR" id="PIRSR602401-1"/>
    </source>
</evidence>
<evidence type="ECO:0000256" key="2">
    <source>
        <dbReference type="ARBA" id="ARBA00022617"/>
    </source>
</evidence>
<evidence type="ECO:0000313" key="9">
    <source>
        <dbReference type="EMBL" id="MVU77526.1"/>
    </source>
</evidence>
<dbReference type="PRINTS" id="PR00385">
    <property type="entry name" value="P450"/>
</dbReference>
<dbReference type="GO" id="GO:0020037">
    <property type="term" value="F:heme binding"/>
    <property type="evidence" value="ECO:0007669"/>
    <property type="project" value="InterPro"/>
</dbReference>
<evidence type="ECO:0000256" key="8">
    <source>
        <dbReference type="RuleBase" id="RU000461"/>
    </source>
</evidence>
<dbReference type="PROSITE" id="PS00086">
    <property type="entry name" value="CYTOCHROME_P450"/>
    <property type="match status" value="1"/>
</dbReference>
<keyword evidence="10" id="KW-1185">Reference proteome</keyword>
<name>A0A7K1UT39_9NOCA</name>
<accession>A0A7K1UT39</accession>
<comment type="cofactor">
    <cofactor evidence="7">
        <name>heme</name>
        <dbReference type="ChEBI" id="CHEBI:30413"/>
    </cofactor>
</comment>
<dbReference type="GO" id="GO:0005506">
    <property type="term" value="F:iron ion binding"/>
    <property type="evidence" value="ECO:0007669"/>
    <property type="project" value="InterPro"/>
</dbReference>
<dbReference type="InterPro" id="IPR036396">
    <property type="entry name" value="Cyt_P450_sf"/>
</dbReference>
<keyword evidence="2 7" id="KW-0349">Heme</keyword>
<keyword evidence="4 8" id="KW-0560">Oxidoreductase</keyword>
<proteinExistence type="inferred from homology"/>
<dbReference type="InterPro" id="IPR017972">
    <property type="entry name" value="Cyt_P450_CS"/>
</dbReference>
<dbReference type="SUPFAM" id="SSF48264">
    <property type="entry name" value="Cytochrome P450"/>
    <property type="match status" value="1"/>
</dbReference>
<protein>
    <submittedName>
        <fullName evidence="9">Cytochrome P450</fullName>
    </submittedName>
</protein>